<evidence type="ECO:0000313" key="2">
    <source>
        <dbReference type="EMBL" id="PGH35740.1"/>
    </source>
</evidence>
<evidence type="ECO:0000313" key="3">
    <source>
        <dbReference type="Proteomes" id="UP000226031"/>
    </source>
</evidence>
<gene>
    <name evidence="2" type="ORF">GX50_01453</name>
</gene>
<organism evidence="2 3">
    <name type="scientific">[Emmonsia] crescens</name>
    <dbReference type="NCBI Taxonomy" id="73230"/>
    <lineage>
        <taxon>Eukaryota</taxon>
        <taxon>Fungi</taxon>
        <taxon>Dikarya</taxon>
        <taxon>Ascomycota</taxon>
        <taxon>Pezizomycotina</taxon>
        <taxon>Eurotiomycetes</taxon>
        <taxon>Eurotiomycetidae</taxon>
        <taxon>Onygenales</taxon>
        <taxon>Ajellomycetaceae</taxon>
        <taxon>Emergomyces</taxon>
    </lineage>
</organism>
<proteinExistence type="predicted"/>
<reference evidence="2 3" key="1">
    <citation type="submission" date="2017-10" db="EMBL/GenBank/DDBJ databases">
        <title>Comparative genomics in systemic dimorphic fungi from Ajellomycetaceae.</title>
        <authorList>
            <person name="Munoz J.F."/>
            <person name="Mcewen J.G."/>
            <person name="Clay O.K."/>
            <person name="Cuomo C.A."/>
        </authorList>
    </citation>
    <scope>NUCLEOTIDE SEQUENCE [LARGE SCALE GENOMIC DNA]</scope>
    <source>
        <strain evidence="2 3">UAMH4076</strain>
    </source>
</reference>
<dbReference type="Proteomes" id="UP000226031">
    <property type="component" value="Unassembled WGS sequence"/>
</dbReference>
<feature type="region of interest" description="Disordered" evidence="1">
    <location>
        <begin position="1"/>
        <end position="24"/>
    </location>
</feature>
<comment type="caution">
    <text evidence="2">The sequence shown here is derived from an EMBL/GenBank/DDBJ whole genome shotgun (WGS) entry which is preliminary data.</text>
</comment>
<dbReference type="AlphaFoldDB" id="A0A2B7ZR07"/>
<evidence type="ECO:0000256" key="1">
    <source>
        <dbReference type="SAM" id="MobiDB-lite"/>
    </source>
</evidence>
<keyword evidence="3" id="KW-1185">Reference proteome</keyword>
<name>A0A2B7ZR07_9EURO</name>
<protein>
    <submittedName>
        <fullName evidence="2">Uncharacterized protein</fullName>
    </submittedName>
</protein>
<dbReference type="EMBL" id="PDND01000017">
    <property type="protein sequence ID" value="PGH35740.1"/>
    <property type="molecule type" value="Genomic_DNA"/>
</dbReference>
<sequence length="97" mass="10858">MSKEGMEGKDTPSQAEAADAKSKVQKVRFLPNHPFPRAKILHNGTRTSALRSLTIGRDDSTQSNPVARIARRQRCHGCHEHTMAASQIFQKYSRAKE</sequence>
<feature type="compositionally biased region" description="Basic and acidic residues" evidence="1">
    <location>
        <begin position="1"/>
        <end position="10"/>
    </location>
</feature>
<accession>A0A2B7ZR07</accession>